<dbReference type="InterPro" id="IPR036163">
    <property type="entry name" value="HMA_dom_sf"/>
</dbReference>
<evidence type="ECO:0000313" key="3">
    <source>
        <dbReference type="Proteomes" id="UP000306888"/>
    </source>
</evidence>
<comment type="caution">
    <text evidence="2">The sequence shown here is derived from an EMBL/GenBank/DDBJ whole genome shotgun (WGS) entry which is preliminary data.</text>
</comment>
<dbReference type="PROSITE" id="PS50846">
    <property type="entry name" value="HMA_2"/>
    <property type="match status" value="1"/>
</dbReference>
<evidence type="ECO:0000313" key="2">
    <source>
        <dbReference type="EMBL" id="TGY39845.1"/>
    </source>
</evidence>
<dbReference type="OrthoDB" id="1932203at2"/>
<accession>A0A4S2DDW9</accession>
<protein>
    <submittedName>
        <fullName evidence="2">Copper chaperone</fullName>
    </submittedName>
</protein>
<sequence length="67" mass="7370">MKTVLKISNLNTNEDVISIREVVGSNEGVIACEVSLSKKEVNIVYDDKSVTIDKIIAEVEELGYSIN</sequence>
<evidence type="ECO:0000259" key="1">
    <source>
        <dbReference type="PROSITE" id="PS50846"/>
    </source>
</evidence>
<organism evidence="2 3">
    <name type="scientific">Clostridium sartagoforme</name>
    <dbReference type="NCBI Taxonomy" id="84031"/>
    <lineage>
        <taxon>Bacteria</taxon>
        <taxon>Bacillati</taxon>
        <taxon>Bacillota</taxon>
        <taxon>Clostridia</taxon>
        <taxon>Eubacteriales</taxon>
        <taxon>Clostridiaceae</taxon>
        <taxon>Clostridium</taxon>
    </lineage>
</organism>
<dbReference type="RefSeq" id="WP_136008282.1">
    <property type="nucleotide sequence ID" value="NZ_SRYR01000019.1"/>
</dbReference>
<dbReference type="GO" id="GO:0046872">
    <property type="term" value="F:metal ion binding"/>
    <property type="evidence" value="ECO:0007669"/>
    <property type="project" value="InterPro"/>
</dbReference>
<dbReference type="EMBL" id="SRYR01000019">
    <property type="protein sequence ID" value="TGY39845.1"/>
    <property type="molecule type" value="Genomic_DNA"/>
</dbReference>
<dbReference type="InterPro" id="IPR006121">
    <property type="entry name" value="HMA_dom"/>
</dbReference>
<dbReference type="Proteomes" id="UP000306888">
    <property type="component" value="Unassembled WGS sequence"/>
</dbReference>
<keyword evidence="3" id="KW-1185">Reference proteome</keyword>
<dbReference type="Gene3D" id="3.30.70.100">
    <property type="match status" value="1"/>
</dbReference>
<reference evidence="2 3" key="1">
    <citation type="submission" date="2019-04" db="EMBL/GenBank/DDBJ databases">
        <title>Microbes associate with the intestines of laboratory mice.</title>
        <authorList>
            <person name="Navarre W."/>
            <person name="Wong E."/>
            <person name="Huang K."/>
            <person name="Tropini C."/>
            <person name="Ng K."/>
            <person name="Yu B."/>
        </authorList>
    </citation>
    <scope>NUCLEOTIDE SEQUENCE [LARGE SCALE GENOMIC DNA]</scope>
    <source>
        <strain evidence="2 3">NM50_B9-20</strain>
    </source>
</reference>
<gene>
    <name evidence="2" type="ORF">E5347_16290</name>
</gene>
<dbReference type="CDD" id="cd00371">
    <property type="entry name" value="HMA"/>
    <property type="match status" value="1"/>
</dbReference>
<dbReference type="SUPFAM" id="SSF55008">
    <property type="entry name" value="HMA, heavy metal-associated domain"/>
    <property type="match status" value="1"/>
</dbReference>
<name>A0A4S2DDW9_9CLOT</name>
<proteinExistence type="predicted"/>
<feature type="domain" description="HMA" evidence="1">
    <location>
        <begin position="1"/>
        <end position="67"/>
    </location>
</feature>
<dbReference type="AlphaFoldDB" id="A0A4S2DDW9"/>
<dbReference type="Pfam" id="PF00403">
    <property type="entry name" value="HMA"/>
    <property type="match status" value="1"/>
</dbReference>